<dbReference type="GO" id="GO:0016791">
    <property type="term" value="F:phosphatase activity"/>
    <property type="evidence" value="ECO:0007669"/>
    <property type="project" value="TreeGrafter"/>
</dbReference>
<dbReference type="Proteomes" id="UP000288669">
    <property type="component" value="Unassembled WGS sequence"/>
</dbReference>
<gene>
    <name evidence="1" type="ORF">CBF30_09980</name>
</gene>
<dbReference type="OrthoDB" id="9790031at2"/>
<proteinExistence type="predicted"/>
<dbReference type="AlphaFoldDB" id="A0A430AFU7"/>
<dbReference type="Gene3D" id="3.40.50.1000">
    <property type="entry name" value="HAD superfamily/HAD-like"/>
    <property type="match status" value="1"/>
</dbReference>
<dbReference type="InterPro" id="IPR036412">
    <property type="entry name" value="HAD-like_sf"/>
</dbReference>
<dbReference type="GO" id="GO:0000287">
    <property type="term" value="F:magnesium ion binding"/>
    <property type="evidence" value="ECO:0007669"/>
    <property type="project" value="TreeGrafter"/>
</dbReference>
<dbReference type="SFLD" id="SFLDG01140">
    <property type="entry name" value="C2.B:_Phosphomannomutase_and_P"/>
    <property type="match status" value="1"/>
</dbReference>
<dbReference type="InterPro" id="IPR023214">
    <property type="entry name" value="HAD_sf"/>
</dbReference>
<dbReference type="Gene3D" id="3.30.1240.10">
    <property type="match status" value="1"/>
</dbReference>
<evidence type="ECO:0000313" key="2">
    <source>
        <dbReference type="Proteomes" id="UP000288669"/>
    </source>
</evidence>
<comment type="caution">
    <text evidence="1">The sequence shown here is derived from an EMBL/GenBank/DDBJ whole genome shotgun (WGS) entry which is preliminary data.</text>
</comment>
<evidence type="ECO:0000313" key="1">
    <source>
        <dbReference type="EMBL" id="RSU06565.1"/>
    </source>
</evidence>
<dbReference type="SFLD" id="SFLDG01144">
    <property type="entry name" value="C2.B.4:_PGP_Like"/>
    <property type="match status" value="1"/>
</dbReference>
<dbReference type="GO" id="GO:0005829">
    <property type="term" value="C:cytosol"/>
    <property type="evidence" value="ECO:0007669"/>
    <property type="project" value="TreeGrafter"/>
</dbReference>
<dbReference type="PANTHER" id="PTHR10000:SF8">
    <property type="entry name" value="HAD SUPERFAMILY HYDROLASE-LIKE, TYPE 3"/>
    <property type="match status" value="1"/>
</dbReference>
<dbReference type="CDD" id="cd07516">
    <property type="entry name" value="HAD_Pase"/>
    <property type="match status" value="1"/>
</dbReference>
<sequence>MIKLIAIDLDGTLLNSQKKITDNSLEVLQKAKEKGVKVVICTGRPLASISSFIERLGLNEVGDYSITFNGGLIQKNDTGEVLREYTLSLKDVQKVAQELERVQLPADVVSNQKVFHLVPQPLKHASFYSELNPLMSYSKRMLTDLKEEETFNKMVVAAEANYLDEQILKLSEEVKQEFTFVKSRDCLLEVLNKEVSKGQAVANLAHYLGIKQEETMAIGDEANDLSMIEYAGVGVAMENAVEVVKAHANLITTSNDEEGVANVVKKYVFL</sequence>
<dbReference type="InterPro" id="IPR006379">
    <property type="entry name" value="HAD-SF_hydro_IIB"/>
</dbReference>
<name>A0A430AFU7_9ENTE</name>
<dbReference type="PANTHER" id="PTHR10000">
    <property type="entry name" value="PHOSPHOSERINE PHOSPHATASE"/>
    <property type="match status" value="1"/>
</dbReference>
<keyword evidence="2" id="KW-1185">Reference proteome</keyword>
<accession>A0A430AFU7</accession>
<dbReference type="RefSeq" id="WP_126826124.1">
    <property type="nucleotide sequence ID" value="NZ_JBHLWU010000001.1"/>
</dbReference>
<dbReference type="Pfam" id="PF08282">
    <property type="entry name" value="Hydrolase_3"/>
    <property type="match status" value="1"/>
</dbReference>
<organism evidence="1 2">
    <name type="scientific">Vagococcus entomophilus</name>
    <dbReference type="NCBI Taxonomy" id="1160095"/>
    <lineage>
        <taxon>Bacteria</taxon>
        <taxon>Bacillati</taxon>
        <taxon>Bacillota</taxon>
        <taxon>Bacilli</taxon>
        <taxon>Lactobacillales</taxon>
        <taxon>Enterococcaceae</taxon>
        <taxon>Vagococcus</taxon>
    </lineage>
</organism>
<protein>
    <submittedName>
        <fullName evidence="1">Haloacid dehalogenase</fullName>
    </submittedName>
</protein>
<dbReference type="SUPFAM" id="SSF56784">
    <property type="entry name" value="HAD-like"/>
    <property type="match status" value="1"/>
</dbReference>
<dbReference type="EMBL" id="NGJZ01000003">
    <property type="protein sequence ID" value="RSU06565.1"/>
    <property type="molecule type" value="Genomic_DNA"/>
</dbReference>
<dbReference type="NCBIfam" id="TIGR00099">
    <property type="entry name" value="Cof-subfamily"/>
    <property type="match status" value="1"/>
</dbReference>
<dbReference type="PROSITE" id="PS01228">
    <property type="entry name" value="COF_1"/>
    <property type="match status" value="1"/>
</dbReference>
<dbReference type="NCBIfam" id="TIGR01484">
    <property type="entry name" value="HAD-SF-IIB"/>
    <property type="match status" value="1"/>
</dbReference>
<reference evidence="1 2" key="1">
    <citation type="submission" date="2017-05" db="EMBL/GenBank/DDBJ databases">
        <title>Vagococcus spp. assemblies.</title>
        <authorList>
            <person name="Gulvik C.A."/>
        </authorList>
    </citation>
    <scope>NUCLEOTIDE SEQUENCE [LARGE SCALE GENOMIC DNA]</scope>
    <source>
        <strain evidence="1 2">DSM 24756</strain>
    </source>
</reference>
<dbReference type="InterPro" id="IPR000150">
    <property type="entry name" value="Cof"/>
</dbReference>
<dbReference type="SFLD" id="SFLDS00003">
    <property type="entry name" value="Haloacid_Dehalogenase"/>
    <property type="match status" value="1"/>
</dbReference>